<dbReference type="AlphaFoldDB" id="A0A2S0KFK9"/>
<evidence type="ECO:0000313" key="2">
    <source>
        <dbReference type="Proteomes" id="UP000239814"/>
    </source>
</evidence>
<keyword evidence="2" id="KW-1185">Reference proteome</keyword>
<name>A0A2S0KFK9_9ACTN</name>
<protein>
    <submittedName>
        <fullName evidence="1">Uncharacterized protein</fullName>
    </submittedName>
</protein>
<dbReference type="Proteomes" id="UP000239814">
    <property type="component" value="Chromosome"/>
</dbReference>
<proteinExistence type="predicted"/>
<sequence>MDAEIERMAASLEKWSRALVDLTREHVTNDGTGRCGKCHEAAPCRFERTLTNLDKGLVEEITLWEAGGGSPTSDDPEQRLRLLYAARNRWREVLVRYSVDHMLEGTDRKCTVCRTDAPCEIKAALTRINKGIARQIENDYAILGDEELNAAFRPRRRLDRYEERDAQ</sequence>
<accession>A0A2S0KFK9</accession>
<reference evidence="1 2" key="1">
    <citation type="submission" date="2018-03" db="EMBL/GenBank/DDBJ databases">
        <title>Characteristics and genome of n-alkane degrading marine bacteria Gordonia iterans isolated from crude oil contaminated in Tae-an, South Korea.</title>
        <authorList>
            <person name="Lee S.-S."/>
            <person name="Kim H."/>
        </authorList>
    </citation>
    <scope>NUCLEOTIDE SEQUENCE [LARGE SCALE GENOMIC DNA]</scope>
    <source>
        <strain evidence="1 2">Co17</strain>
    </source>
</reference>
<gene>
    <name evidence="1" type="ORF">C6V83_09370</name>
</gene>
<dbReference type="EMBL" id="CP027433">
    <property type="protein sequence ID" value="AVM00453.1"/>
    <property type="molecule type" value="Genomic_DNA"/>
</dbReference>
<organism evidence="1 2">
    <name type="scientific">Gordonia iterans</name>
    <dbReference type="NCBI Taxonomy" id="1004901"/>
    <lineage>
        <taxon>Bacteria</taxon>
        <taxon>Bacillati</taxon>
        <taxon>Actinomycetota</taxon>
        <taxon>Actinomycetes</taxon>
        <taxon>Mycobacteriales</taxon>
        <taxon>Gordoniaceae</taxon>
        <taxon>Gordonia</taxon>
    </lineage>
</organism>
<evidence type="ECO:0000313" key="1">
    <source>
        <dbReference type="EMBL" id="AVM00453.1"/>
    </source>
</evidence>
<dbReference type="KEGG" id="git:C6V83_09370"/>